<organism evidence="1 2">
    <name type="scientific">Rhizobium mesosinicum</name>
    <dbReference type="NCBI Taxonomy" id="335017"/>
    <lineage>
        <taxon>Bacteria</taxon>
        <taxon>Pseudomonadati</taxon>
        <taxon>Pseudomonadota</taxon>
        <taxon>Alphaproteobacteria</taxon>
        <taxon>Hyphomicrobiales</taxon>
        <taxon>Rhizobiaceae</taxon>
        <taxon>Rhizobium/Agrobacterium group</taxon>
        <taxon>Rhizobium</taxon>
    </lineage>
</organism>
<dbReference type="Proteomes" id="UP000717752">
    <property type="component" value="Unassembled WGS sequence"/>
</dbReference>
<name>A0ABS7GVF7_9HYPH</name>
<dbReference type="Gene3D" id="3.30.1150.10">
    <property type="match status" value="1"/>
</dbReference>
<reference evidence="1 2" key="1">
    <citation type="journal article" date="2021" name="MBio">
        <title>Poor Competitiveness of Bradyrhizobium in Pigeon Pea Root Colonization in Indian Soils.</title>
        <authorList>
            <person name="Chalasani D."/>
            <person name="Basu A."/>
            <person name="Pullabhotla S.V.S.R.N."/>
            <person name="Jorrin B."/>
            <person name="Neal A.L."/>
            <person name="Poole P.S."/>
            <person name="Podile A.R."/>
            <person name="Tkacz A."/>
        </authorList>
    </citation>
    <scope>NUCLEOTIDE SEQUENCE [LARGE SCALE GENOMIC DNA]</scope>
    <source>
        <strain evidence="1 2">HU56</strain>
    </source>
</reference>
<dbReference type="EMBL" id="JAEUAK010000005">
    <property type="protein sequence ID" value="MBW9053792.1"/>
    <property type="molecule type" value="Genomic_DNA"/>
</dbReference>
<accession>A0ABS7GVF7</accession>
<keyword evidence="2" id="KW-1185">Reference proteome</keyword>
<dbReference type="RefSeq" id="WP_220335210.1">
    <property type="nucleotide sequence ID" value="NZ_JAEUAK010000005.1"/>
</dbReference>
<gene>
    <name evidence="1" type="ORF">JNB85_15385</name>
</gene>
<evidence type="ECO:0000313" key="2">
    <source>
        <dbReference type="Proteomes" id="UP000717752"/>
    </source>
</evidence>
<protein>
    <submittedName>
        <fullName evidence="1">Cell envelope integrity protein TolA</fullName>
    </submittedName>
</protein>
<evidence type="ECO:0000313" key="1">
    <source>
        <dbReference type="EMBL" id="MBW9053792.1"/>
    </source>
</evidence>
<sequence length="137" mass="14169">MLTDLSNGNKSLAAAVVLGTILGCAFEASAQSAGAATDDTSVEAIRRAVAMYFNVPAGLLDGGKVLITVHLKLSRTGAINGAPLVTASGGDEAARQNLSVAALRAVQRASPFTTLPKDKYESWKEVVLRFEPGDPTP</sequence>
<proteinExistence type="predicted"/>
<dbReference type="SUPFAM" id="SSF74653">
    <property type="entry name" value="TolA/TonB C-terminal domain"/>
    <property type="match status" value="1"/>
</dbReference>
<comment type="caution">
    <text evidence="1">The sequence shown here is derived from an EMBL/GenBank/DDBJ whole genome shotgun (WGS) entry which is preliminary data.</text>
</comment>